<dbReference type="Proteomes" id="UP000694421">
    <property type="component" value="Unplaced"/>
</dbReference>
<protein>
    <recommendedName>
        <fullName evidence="3">Erythropoietin</fullName>
    </recommendedName>
</protein>
<dbReference type="Pfam" id="PF00758">
    <property type="entry name" value="EPO_TPO"/>
    <property type="match status" value="1"/>
</dbReference>
<dbReference type="GeneTree" id="ENSGT00390000017226"/>
<name>A0A8D0B4T9_SALMN</name>
<evidence type="ECO:0000256" key="7">
    <source>
        <dbReference type="ARBA" id="ARBA00023057"/>
    </source>
</evidence>
<dbReference type="GO" id="GO:0005125">
    <property type="term" value="F:cytokine activity"/>
    <property type="evidence" value="ECO:0007669"/>
    <property type="project" value="TreeGrafter"/>
</dbReference>
<dbReference type="AlphaFoldDB" id="A0A8D0B4T9"/>
<dbReference type="GO" id="GO:0043249">
    <property type="term" value="P:erythrocyte maturation"/>
    <property type="evidence" value="ECO:0007669"/>
    <property type="project" value="UniProtKB-KW"/>
</dbReference>
<dbReference type="PANTHER" id="PTHR10370:SF0">
    <property type="entry name" value="ERYTHROPOIETIN"/>
    <property type="match status" value="1"/>
</dbReference>
<evidence type="ECO:0000256" key="2">
    <source>
        <dbReference type="ARBA" id="ARBA00005782"/>
    </source>
</evidence>
<dbReference type="GO" id="GO:0005615">
    <property type="term" value="C:extracellular space"/>
    <property type="evidence" value="ECO:0007669"/>
    <property type="project" value="TreeGrafter"/>
</dbReference>
<keyword evidence="6" id="KW-0732">Signal</keyword>
<reference evidence="9" key="2">
    <citation type="submission" date="2025-09" db="UniProtKB">
        <authorList>
            <consortium name="Ensembl"/>
        </authorList>
    </citation>
    <scope>IDENTIFICATION</scope>
</reference>
<evidence type="ECO:0000256" key="1">
    <source>
        <dbReference type="ARBA" id="ARBA00004613"/>
    </source>
</evidence>
<keyword evidence="4" id="KW-0964">Secreted</keyword>
<comment type="subcellular location">
    <subcellularLocation>
        <location evidence="1">Secreted</location>
    </subcellularLocation>
</comment>
<keyword evidence="7" id="KW-0265">Erythrocyte maturation</keyword>
<keyword evidence="8" id="KW-1015">Disulfide bond</keyword>
<evidence type="ECO:0000256" key="6">
    <source>
        <dbReference type="ARBA" id="ARBA00022729"/>
    </source>
</evidence>
<evidence type="ECO:0000256" key="3">
    <source>
        <dbReference type="ARBA" id="ARBA00015421"/>
    </source>
</evidence>
<proteinExistence type="inferred from homology"/>
<evidence type="ECO:0000313" key="10">
    <source>
        <dbReference type="Proteomes" id="UP000694421"/>
    </source>
</evidence>
<dbReference type="OMA" id="AMEFPRL"/>
<sequence>MCDQEVMKRFIQEASRMEKEIEELCRASCNLPQPVTVLDTRVNFPEWRSMDRSRQASEVWRGQSLLSAAVSQVRSQRPAVEPFLGLLQIIESSLRSIRDILRGHRAQAAPQTLSSGGTLNVETVKKLFSVYTNFLRGKVDLYISGSCQGNRR</sequence>
<evidence type="ECO:0000256" key="8">
    <source>
        <dbReference type="ARBA" id="ARBA00023157"/>
    </source>
</evidence>
<evidence type="ECO:0000256" key="5">
    <source>
        <dbReference type="ARBA" id="ARBA00022702"/>
    </source>
</evidence>
<keyword evidence="10" id="KW-1185">Reference proteome</keyword>
<dbReference type="Ensembl" id="ENSSMRT00000003977.1">
    <property type="protein sequence ID" value="ENSSMRP00000003335.1"/>
    <property type="gene ID" value="ENSSMRG00000002795.1"/>
</dbReference>
<dbReference type="Gene3D" id="1.20.1250.10">
    <property type="match status" value="1"/>
</dbReference>
<accession>A0A8D0B4T9</accession>
<organism evidence="9 10">
    <name type="scientific">Salvator merianae</name>
    <name type="common">Argentine black and white tegu</name>
    <name type="synonym">Tupinambis merianae</name>
    <dbReference type="NCBI Taxonomy" id="96440"/>
    <lineage>
        <taxon>Eukaryota</taxon>
        <taxon>Metazoa</taxon>
        <taxon>Chordata</taxon>
        <taxon>Craniata</taxon>
        <taxon>Vertebrata</taxon>
        <taxon>Euteleostomi</taxon>
        <taxon>Lepidosauria</taxon>
        <taxon>Squamata</taxon>
        <taxon>Bifurcata</taxon>
        <taxon>Unidentata</taxon>
        <taxon>Episquamata</taxon>
        <taxon>Laterata</taxon>
        <taxon>Teiioidea</taxon>
        <taxon>Teiidae</taxon>
        <taxon>Salvator</taxon>
    </lineage>
</organism>
<dbReference type="PRINTS" id="PR00272">
    <property type="entry name" value="ERYTHROPTN"/>
</dbReference>
<keyword evidence="5" id="KW-0372">Hormone</keyword>
<evidence type="ECO:0000256" key="4">
    <source>
        <dbReference type="ARBA" id="ARBA00022525"/>
    </source>
</evidence>
<dbReference type="GO" id="GO:0005179">
    <property type="term" value="F:hormone activity"/>
    <property type="evidence" value="ECO:0007669"/>
    <property type="project" value="UniProtKB-KW"/>
</dbReference>
<comment type="similarity">
    <text evidence="2">Belongs to the EPO/TPO family.</text>
</comment>
<dbReference type="InterPro" id="IPR009079">
    <property type="entry name" value="4_helix_cytokine-like_core"/>
</dbReference>
<dbReference type="GO" id="GO:0005128">
    <property type="term" value="F:erythropoietin receptor binding"/>
    <property type="evidence" value="ECO:0007669"/>
    <property type="project" value="InterPro"/>
</dbReference>
<dbReference type="SUPFAM" id="SSF47266">
    <property type="entry name" value="4-helical cytokines"/>
    <property type="match status" value="1"/>
</dbReference>
<dbReference type="PANTHER" id="PTHR10370">
    <property type="entry name" value="ERYTHROPOIETIN"/>
    <property type="match status" value="1"/>
</dbReference>
<evidence type="ECO:0000313" key="9">
    <source>
        <dbReference type="Ensembl" id="ENSSMRP00000003335.1"/>
    </source>
</evidence>
<reference evidence="9" key="1">
    <citation type="submission" date="2025-08" db="UniProtKB">
        <authorList>
            <consortium name="Ensembl"/>
        </authorList>
    </citation>
    <scope>IDENTIFICATION</scope>
</reference>
<dbReference type="InterPro" id="IPR003013">
    <property type="entry name" value="Erythroptn"/>
</dbReference>
<dbReference type="InterPro" id="IPR001323">
    <property type="entry name" value="EPO_TPO"/>
</dbReference>